<feature type="non-terminal residue" evidence="2">
    <location>
        <position position="1"/>
    </location>
</feature>
<sequence length="120" mass="14042">MSLRRSIGEKRNAIPNDYIVIVAMKYEMKYMQDNDVWDLTKLPKGDYKGDVERYKASLVTKGFTQKEGIGYKETFSLISLKDSFKTIMTLVAYFDLELHHMDITTTFLNSDIDETIYMMQ</sequence>
<keyword evidence="3" id="KW-1185">Reference proteome</keyword>
<protein>
    <recommendedName>
        <fullName evidence="1">Reverse transcriptase Ty1/copia-type domain-containing protein</fullName>
    </recommendedName>
</protein>
<dbReference type="STRING" id="157652.A0A371EQ12"/>
<name>A0A371EQ12_MUCPR</name>
<dbReference type="Pfam" id="PF07727">
    <property type="entry name" value="RVT_2"/>
    <property type="match status" value="1"/>
</dbReference>
<evidence type="ECO:0000313" key="2">
    <source>
        <dbReference type="EMBL" id="RDX68036.1"/>
    </source>
</evidence>
<dbReference type="InterPro" id="IPR013103">
    <property type="entry name" value="RVT_2"/>
</dbReference>
<reference evidence="2" key="1">
    <citation type="submission" date="2018-05" db="EMBL/GenBank/DDBJ databases">
        <title>Draft genome of Mucuna pruriens seed.</title>
        <authorList>
            <person name="Nnadi N.E."/>
            <person name="Vos R."/>
            <person name="Hasami M.H."/>
            <person name="Devisetty U.K."/>
            <person name="Aguiy J.C."/>
        </authorList>
    </citation>
    <scope>NUCLEOTIDE SEQUENCE [LARGE SCALE GENOMIC DNA]</scope>
    <source>
        <strain evidence="2">JCA_2017</strain>
    </source>
</reference>
<dbReference type="OrthoDB" id="411615at2759"/>
<accession>A0A371EQ12</accession>
<evidence type="ECO:0000259" key="1">
    <source>
        <dbReference type="Pfam" id="PF07727"/>
    </source>
</evidence>
<comment type="caution">
    <text evidence="2">The sequence shown here is derived from an EMBL/GenBank/DDBJ whole genome shotgun (WGS) entry which is preliminary data.</text>
</comment>
<dbReference type="EMBL" id="QJKJ01012723">
    <property type="protein sequence ID" value="RDX68036.1"/>
    <property type="molecule type" value="Genomic_DNA"/>
</dbReference>
<proteinExistence type="predicted"/>
<dbReference type="AlphaFoldDB" id="A0A371EQ12"/>
<evidence type="ECO:0000313" key="3">
    <source>
        <dbReference type="Proteomes" id="UP000257109"/>
    </source>
</evidence>
<dbReference type="Proteomes" id="UP000257109">
    <property type="component" value="Unassembled WGS sequence"/>
</dbReference>
<feature type="domain" description="Reverse transcriptase Ty1/copia-type" evidence="1">
    <location>
        <begin position="50"/>
        <end position="120"/>
    </location>
</feature>
<organism evidence="2 3">
    <name type="scientific">Mucuna pruriens</name>
    <name type="common">Velvet bean</name>
    <name type="synonym">Dolichos pruriens</name>
    <dbReference type="NCBI Taxonomy" id="157652"/>
    <lineage>
        <taxon>Eukaryota</taxon>
        <taxon>Viridiplantae</taxon>
        <taxon>Streptophyta</taxon>
        <taxon>Embryophyta</taxon>
        <taxon>Tracheophyta</taxon>
        <taxon>Spermatophyta</taxon>
        <taxon>Magnoliopsida</taxon>
        <taxon>eudicotyledons</taxon>
        <taxon>Gunneridae</taxon>
        <taxon>Pentapetalae</taxon>
        <taxon>rosids</taxon>
        <taxon>fabids</taxon>
        <taxon>Fabales</taxon>
        <taxon>Fabaceae</taxon>
        <taxon>Papilionoideae</taxon>
        <taxon>50 kb inversion clade</taxon>
        <taxon>NPAAA clade</taxon>
        <taxon>indigoferoid/millettioid clade</taxon>
        <taxon>Phaseoleae</taxon>
        <taxon>Mucuna</taxon>
    </lineage>
</organism>
<gene>
    <name evidence="2" type="ORF">CR513_53021</name>
</gene>